<gene>
    <name evidence="5" type="ORF">SAMN06265355_10262</name>
</gene>
<evidence type="ECO:0000313" key="6">
    <source>
        <dbReference type="Proteomes" id="UP000198420"/>
    </source>
</evidence>
<dbReference type="SMART" id="SM00827">
    <property type="entry name" value="PKS_AT"/>
    <property type="match status" value="1"/>
</dbReference>
<feature type="domain" description="Malonyl-CoA:ACP transacylase (MAT)" evidence="4">
    <location>
        <begin position="92"/>
        <end position="412"/>
    </location>
</feature>
<dbReference type="EMBL" id="FZNP01000002">
    <property type="protein sequence ID" value="SNR35418.1"/>
    <property type="molecule type" value="Genomic_DNA"/>
</dbReference>
<evidence type="ECO:0000256" key="3">
    <source>
        <dbReference type="SAM" id="MobiDB-lite"/>
    </source>
</evidence>
<dbReference type="PANTHER" id="PTHR43775:SF37">
    <property type="entry name" value="SI:DKEY-61P9.11"/>
    <property type="match status" value="1"/>
</dbReference>
<evidence type="ECO:0000313" key="5">
    <source>
        <dbReference type="EMBL" id="SNR35418.1"/>
    </source>
</evidence>
<dbReference type="Pfam" id="PF22621">
    <property type="entry name" value="CurL-like_PKS_C"/>
    <property type="match status" value="1"/>
</dbReference>
<dbReference type="SUPFAM" id="SSF55048">
    <property type="entry name" value="Probable ACP-binding domain of malonyl-CoA ACP transacylase"/>
    <property type="match status" value="1"/>
</dbReference>
<keyword evidence="2" id="KW-0597">Phosphoprotein</keyword>
<evidence type="ECO:0000256" key="1">
    <source>
        <dbReference type="ARBA" id="ARBA00022450"/>
    </source>
</evidence>
<protein>
    <submittedName>
        <fullName evidence="5">Acyl transferase domain-containing protein</fullName>
    </submittedName>
</protein>
<keyword evidence="6" id="KW-1185">Reference proteome</keyword>
<dbReference type="Gene3D" id="3.30.70.250">
    <property type="entry name" value="Malonyl-CoA ACP transacylase, ACP-binding"/>
    <property type="match status" value="1"/>
</dbReference>
<dbReference type="AlphaFoldDB" id="A0A238VMI7"/>
<dbReference type="GO" id="GO:0004312">
    <property type="term" value="F:fatty acid synthase activity"/>
    <property type="evidence" value="ECO:0007669"/>
    <property type="project" value="TreeGrafter"/>
</dbReference>
<dbReference type="GO" id="GO:0006633">
    <property type="term" value="P:fatty acid biosynthetic process"/>
    <property type="evidence" value="ECO:0007669"/>
    <property type="project" value="TreeGrafter"/>
</dbReference>
<accession>A0A238VMI7</accession>
<dbReference type="InterPro" id="IPR001227">
    <property type="entry name" value="Ac_transferase_dom_sf"/>
</dbReference>
<dbReference type="InterPro" id="IPR014043">
    <property type="entry name" value="Acyl_transferase_dom"/>
</dbReference>
<organism evidence="5 6">
    <name type="scientific">Actinomadura mexicana</name>
    <dbReference type="NCBI Taxonomy" id="134959"/>
    <lineage>
        <taxon>Bacteria</taxon>
        <taxon>Bacillati</taxon>
        <taxon>Actinomycetota</taxon>
        <taxon>Actinomycetes</taxon>
        <taxon>Streptosporangiales</taxon>
        <taxon>Thermomonosporaceae</taxon>
        <taxon>Actinomadura</taxon>
    </lineage>
</organism>
<dbReference type="Gene3D" id="3.30.70.3290">
    <property type="match status" value="1"/>
</dbReference>
<evidence type="ECO:0000259" key="4">
    <source>
        <dbReference type="SMART" id="SM00827"/>
    </source>
</evidence>
<feature type="compositionally biased region" description="Pro residues" evidence="3">
    <location>
        <begin position="144"/>
        <end position="154"/>
    </location>
</feature>
<keyword evidence="5" id="KW-0808">Transferase</keyword>
<dbReference type="Gene3D" id="3.40.366.10">
    <property type="entry name" value="Malonyl-Coenzyme A Acyl Carrier Protein, domain 2"/>
    <property type="match status" value="1"/>
</dbReference>
<proteinExistence type="predicted"/>
<reference evidence="6" key="1">
    <citation type="submission" date="2017-06" db="EMBL/GenBank/DDBJ databases">
        <authorList>
            <person name="Varghese N."/>
            <person name="Submissions S."/>
        </authorList>
    </citation>
    <scope>NUCLEOTIDE SEQUENCE [LARGE SCALE GENOMIC DNA]</scope>
    <source>
        <strain evidence="6">DSM 44485</strain>
    </source>
</reference>
<dbReference type="InterPro" id="IPR016036">
    <property type="entry name" value="Malonyl_transacylase_ACP-bd"/>
</dbReference>
<dbReference type="OrthoDB" id="4537517at2"/>
<dbReference type="InterPro" id="IPR016035">
    <property type="entry name" value="Acyl_Trfase/lysoPLipase"/>
</dbReference>
<dbReference type="Proteomes" id="UP000198420">
    <property type="component" value="Unassembled WGS sequence"/>
</dbReference>
<dbReference type="SUPFAM" id="SSF52151">
    <property type="entry name" value="FabD/lysophospholipase-like"/>
    <property type="match status" value="1"/>
</dbReference>
<name>A0A238VMI7_9ACTN</name>
<dbReference type="PANTHER" id="PTHR43775">
    <property type="entry name" value="FATTY ACID SYNTHASE"/>
    <property type="match status" value="1"/>
</dbReference>
<feature type="region of interest" description="Disordered" evidence="3">
    <location>
        <begin position="139"/>
        <end position="159"/>
    </location>
</feature>
<dbReference type="Pfam" id="PF00698">
    <property type="entry name" value="Acyl_transf_1"/>
    <property type="match status" value="1"/>
</dbReference>
<dbReference type="InterPro" id="IPR050091">
    <property type="entry name" value="PKS_NRPS_Biosynth_Enz"/>
</dbReference>
<keyword evidence="1" id="KW-0596">Phosphopantetheine</keyword>
<dbReference type="RefSeq" id="WP_089310382.1">
    <property type="nucleotide sequence ID" value="NZ_FZNP01000002.1"/>
</dbReference>
<sequence length="459" mass="49335">MSRPYELVVLSASSSDELAAAARGLARFLTGRPGLPLAAVAASLVHDRPQSPHRLALVAHDCADAARRLQAPAARETHIGHVTTTERPVAFLFPGVGDHYAGMAAGLYRSEPLFRSALDFCAEVLMDQLRRDLREILYPEDSEPAPPSGGPPGRPDLARLLGRDERSSELDRTATAQPLVFAVEYALAEFLAGSGIRPTALAGYSLGEYVAACAAGVLAPEDALKLVARRAKLIESAPEGAMVAVLLGADHLAEYLDGELSLSAADGPRLSVVGGRVTAVERLERRLAAEGVASLRLPTRHAFHSAMLQPFEEAMRELAAEPALCPPTIPLLSNVTGTWLTGAQATSPHYWAQHMSRTVRFEDELAELWRLPAPILLEVGAGRTLGTLVQQHPGRRPDGTVLGTLPTTARDSDVAGVFTALGRLWVEGVDMNWPALFPDRPRERLPQLLFDGDRADTKR</sequence>
<evidence type="ECO:0000256" key="2">
    <source>
        <dbReference type="ARBA" id="ARBA00022553"/>
    </source>
</evidence>